<sequence>MQRKPLAYVSLKTVLQHMGPEIRFELTRRIPQIRLTEAIVPLKINFLELGESYTKINGTTYEMRTFHEGNPVVNVKTLRISNSGYILRMPVNLKLKINNLDGKVENSFCKALNKIIHESSYPLNRVYVNCISDDVNVLDHPLIRDAKTLNVNDVTLPRQQRLPLLLNMQNPTVLVDSVGFLETNGMIALIRNLMGNFRPIGHKIRLNVLGFNTAFEILKQFANQFDRTRIRCRNITIPMNHISTLQVSYAPKNRKTRDNGHFYLDMIVLSNNN</sequence>
<dbReference type="Proteomes" id="UP000483820">
    <property type="component" value="Chromosome II"/>
</dbReference>
<gene>
    <name evidence="1" type="ORF">GCK72_004534</name>
</gene>
<comment type="caution">
    <text evidence="1">The sequence shown here is derived from an EMBL/GenBank/DDBJ whole genome shotgun (WGS) entry which is preliminary data.</text>
</comment>
<dbReference type="Pfam" id="PF12078">
    <property type="entry name" value="DUF3557"/>
    <property type="match status" value="1"/>
</dbReference>
<name>A0A6A5HBG4_CAERE</name>
<evidence type="ECO:0000313" key="2">
    <source>
        <dbReference type="Proteomes" id="UP000483820"/>
    </source>
</evidence>
<dbReference type="PANTHER" id="PTHR31379">
    <property type="entry name" value="F-BOX C PROTEIN-RELATED-RELATED"/>
    <property type="match status" value="1"/>
</dbReference>
<evidence type="ECO:0000313" key="1">
    <source>
        <dbReference type="EMBL" id="KAF1764585.1"/>
    </source>
</evidence>
<dbReference type="RefSeq" id="XP_053588934.1">
    <property type="nucleotide sequence ID" value="XM_053724740.1"/>
</dbReference>
<dbReference type="PANTHER" id="PTHR31379:SF1">
    <property type="entry name" value="F-BOX C PROTEIN-RELATED"/>
    <property type="match status" value="1"/>
</dbReference>
<protein>
    <recommendedName>
        <fullName evidence="3">DUF38 domain-containing protein</fullName>
    </recommendedName>
</protein>
<dbReference type="GeneID" id="9798724"/>
<dbReference type="CTD" id="9798724"/>
<reference evidence="1 2" key="1">
    <citation type="submission" date="2019-12" db="EMBL/GenBank/DDBJ databases">
        <title>Chromosome-level assembly of the Caenorhabditis remanei genome.</title>
        <authorList>
            <person name="Teterina A.A."/>
            <person name="Willis J.H."/>
            <person name="Phillips P.C."/>
        </authorList>
    </citation>
    <scope>NUCLEOTIDE SEQUENCE [LARGE SCALE GENOMIC DNA]</scope>
    <source>
        <strain evidence="1 2">PX506</strain>
        <tissue evidence="1">Whole organism</tissue>
    </source>
</reference>
<proteinExistence type="predicted"/>
<accession>A0A6A5HBG4</accession>
<organism evidence="1 2">
    <name type="scientific">Caenorhabditis remanei</name>
    <name type="common">Caenorhabditis vulgaris</name>
    <dbReference type="NCBI Taxonomy" id="31234"/>
    <lineage>
        <taxon>Eukaryota</taxon>
        <taxon>Metazoa</taxon>
        <taxon>Ecdysozoa</taxon>
        <taxon>Nematoda</taxon>
        <taxon>Chromadorea</taxon>
        <taxon>Rhabditida</taxon>
        <taxon>Rhabditina</taxon>
        <taxon>Rhabditomorpha</taxon>
        <taxon>Rhabditoidea</taxon>
        <taxon>Rhabditidae</taxon>
        <taxon>Peloderinae</taxon>
        <taxon>Caenorhabditis</taxon>
    </lineage>
</organism>
<dbReference type="KEGG" id="crq:GCK72_004534"/>
<dbReference type="AlphaFoldDB" id="A0A6A5HBG4"/>
<evidence type="ECO:0008006" key="3">
    <source>
        <dbReference type="Google" id="ProtNLM"/>
    </source>
</evidence>
<dbReference type="EMBL" id="WUAV01000002">
    <property type="protein sequence ID" value="KAF1764585.1"/>
    <property type="molecule type" value="Genomic_DNA"/>
</dbReference>
<dbReference type="InterPro" id="IPR021942">
    <property type="entry name" value="DUF3557"/>
</dbReference>